<sequence length="372" mass="42120">MRHLLDESLASLERTIAEDYARPLCRAIGSWYHQNYMYMSPEQRYLYLHDLKHVLLDSSILKLSNHALSRRASSDLRAHHVALLAFLFPQRVIKKQKAYLACWNREYGSKIPLPPQVREVKVYMIRQNALAAQRQAYRMSGSVDEPEASQSSASRGRKRHERRGKALRNNPCWGQQSVIKTEELSSSSQSDALDTEAENSPMGETPLENLYIAAQPAIAPILQQEGLPLCADISIKISDDEDDNDYDMPNSVPVGISDDELRRMALQPPMSYNQFRRVMIWNDCALIVTIHRVLSAAKMATKGLLLPPAEGGRGLSYEEVSDMIFQEETCYNRMRRVMRQGACACDVTPHSVQSKYDFDAQGLLSPSAEDDI</sequence>
<evidence type="ECO:0000313" key="2">
    <source>
        <dbReference type="EMBL" id="KAK0390570.1"/>
    </source>
</evidence>
<comment type="caution">
    <text evidence="2">The sequence shown here is derived from an EMBL/GenBank/DDBJ whole genome shotgun (WGS) entry which is preliminary data.</text>
</comment>
<organism evidence="2 3">
    <name type="scientific">Sarocladium strictum</name>
    <name type="common">Black bundle disease fungus</name>
    <name type="synonym">Acremonium strictum</name>
    <dbReference type="NCBI Taxonomy" id="5046"/>
    <lineage>
        <taxon>Eukaryota</taxon>
        <taxon>Fungi</taxon>
        <taxon>Dikarya</taxon>
        <taxon>Ascomycota</taxon>
        <taxon>Pezizomycotina</taxon>
        <taxon>Sordariomycetes</taxon>
        <taxon>Hypocreomycetidae</taxon>
        <taxon>Hypocreales</taxon>
        <taxon>Sarocladiaceae</taxon>
        <taxon>Sarocladium</taxon>
    </lineage>
</organism>
<feature type="compositionally biased region" description="Basic residues" evidence="1">
    <location>
        <begin position="155"/>
        <end position="166"/>
    </location>
</feature>
<evidence type="ECO:0000256" key="1">
    <source>
        <dbReference type="SAM" id="MobiDB-lite"/>
    </source>
</evidence>
<proteinExistence type="predicted"/>
<dbReference type="Proteomes" id="UP001175261">
    <property type="component" value="Unassembled WGS sequence"/>
</dbReference>
<feature type="region of interest" description="Disordered" evidence="1">
    <location>
        <begin position="137"/>
        <end position="203"/>
    </location>
</feature>
<name>A0AA39GNE0_SARSR</name>
<accession>A0AA39GNE0</accession>
<dbReference type="EMBL" id="JAPDFR010000001">
    <property type="protein sequence ID" value="KAK0390570.1"/>
    <property type="molecule type" value="Genomic_DNA"/>
</dbReference>
<reference evidence="2" key="1">
    <citation type="submission" date="2022-10" db="EMBL/GenBank/DDBJ databases">
        <title>Determination and structural analysis of whole genome sequence of Sarocladium strictum F4-1.</title>
        <authorList>
            <person name="Hu L."/>
            <person name="Jiang Y."/>
        </authorList>
    </citation>
    <scope>NUCLEOTIDE SEQUENCE</scope>
    <source>
        <strain evidence="2">F4-1</strain>
    </source>
</reference>
<gene>
    <name evidence="2" type="ORF">NLU13_0074</name>
</gene>
<keyword evidence="3" id="KW-1185">Reference proteome</keyword>
<evidence type="ECO:0000313" key="3">
    <source>
        <dbReference type="Proteomes" id="UP001175261"/>
    </source>
</evidence>
<feature type="compositionally biased region" description="Polar residues" evidence="1">
    <location>
        <begin position="172"/>
        <end position="192"/>
    </location>
</feature>
<protein>
    <submittedName>
        <fullName evidence="2">Uncharacterized protein</fullName>
    </submittedName>
</protein>
<dbReference type="AlphaFoldDB" id="A0AA39GNE0"/>